<proteinExistence type="predicted"/>
<organism evidence="2 3">
    <name type="scientific">Paracoccus aurantius</name>
    <dbReference type="NCBI Taxonomy" id="3073814"/>
    <lineage>
        <taxon>Bacteria</taxon>
        <taxon>Pseudomonadati</taxon>
        <taxon>Pseudomonadota</taxon>
        <taxon>Alphaproteobacteria</taxon>
        <taxon>Rhodobacterales</taxon>
        <taxon>Paracoccaceae</taxon>
        <taxon>Paracoccus</taxon>
    </lineage>
</organism>
<dbReference type="RefSeq" id="WP_311160307.1">
    <property type="nucleotide sequence ID" value="NZ_JAVQLW010000001.1"/>
</dbReference>
<dbReference type="Proteomes" id="UP001269144">
    <property type="component" value="Unassembled WGS sequence"/>
</dbReference>
<evidence type="ECO:0000313" key="2">
    <source>
        <dbReference type="EMBL" id="MDS9468137.1"/>
    </source>
</evidence>
<evidence type="ECO:0000313" key="3">
    <source>
        <dbReference type="Proteomes" id="UP001269144"/>
    </source>
</evidence>
<accession>A0ABU2HTS0</accession>
<feature type="compositionally biased region" description="Basic and acidic residues" evidence="1">
    <location>
        <begin position="1"/>
        <end position="12"/>
    </location>
</feature>
<sequence length="82" mass="8959">MGNQKDHDKERPPLNTAIYPPRMKVARKTADSSEAAKPATADQPRPPDLNEPGSVYDHRTTARQPRYSRPPAPGPASGDPTE</sequence>
<evidence type="ECO:0000256" key="1">
    <source>
        <dbReference type="SAM" id="MobiDB-lite"/>
    </source>
</evidence>
<dbReference type="EMBL" id="JAVQLW010000001">
    <property type="protein sequence ID" value="MDS9468137.1"/>
    <property type="molecule type" value="Genomic_DNA"/>
</dbReference>
<reference evidence="3" key="1">
    <citation type="submission" date="2023-07" db="EMBL/GenBank/DDBJ databases">
        <title>Paracoccus sp. MBLB3053 whole genome sequence.</title>
        <authorList>
            <person name="Hwang C.Y."/>
            <person name="Cho E.-S."/>
            <person name="Seo M.-J."/>
        </authorList>
    </citation>
    <scope>NUCLEOTIDE SEQUENCE [LARGE SCALE GENOMIC DNA]</scope>
    <source>
        <strain evidence="3">MBLB3053</strain>
    </source>
</reference>
<name>A0ABU2HTS0_9RHOB</name>
<comment type="caution">
    <text evidence="2">The sequence shown here is derived from an EMBL/GenBank/DDBJ whole genome shotgun (WGS) entry which is preliminary data.</text>
</comment>
<gene>
    <name evidence="2" type="ORF">RGQ15_11225</name>
</gene>
<feature type="region of interest" description="Disordered" evidence="1">
    <location>
        <begin position="1"/>
        <end position="82"/>
    </location>
</feature>
<protein>
    <submittedName>
        <fullName evidence="2">Uncharacterized protein</fullName>
    </submittedName>
</protein>
<keyword evidence="3" id="KW-1185">Reference proteome</keyword>